<evidence type="ECO:0000256" key="1">
    <source>
        <dbReference type="SAM" id="SignalP"/>
    </source>
</evidence>
<feature type="signal peptide" evidence="1">
    <location>
        <begin position="1"/>
        <end position="18"/>
    </location>
</feature>
<evidence type="ECO:0000313" key="2">
    <source>
        <dbReference type="EMBL" id="KAF2014312.1"/>
    </source>
</evidence>
<dbReference type="EMBL" id="ML978070">
    <property type="protein sequence ID" value="KAF2014312.1"/>
    <property type="molecule type" value="Genomic_DNA"/>
</dbReference>
<keyword evidence="1" id="KW-0732">Signal</keyword>
<organism evidence="2 3">
    <name type="scientific">Aaosphaeria arxii CBS 175.79</name>
    <dbReference type="NCBI Taxonomy" id="1450172"/>
    <lineage>
        <taxon>Eukaryota</taxon>
        <taxon>Fungi</taxon>
        <taxon>Dikarya</taxon>
        <taxon>Ascomycota</taxon>
        <taxon>Pezizomycotina</taxon>
        <taxon>Dothideomycetes</taxon>
        <taxon>Pleosporomycetidae</taxon>
        <taxon>Pleosporales</taxon>
        <taxon>Pleosporales incertae sedis</taxon>
        <taxon>Aaosphaeria</taxon>
    </lineage>
</organism>
<dbReference type="AlphaFoldDB" id="A0A6A5XME4"/>
<dbReference type="Proteomes" id="UP000799778">
    <property type="component" value="Unassembled WGS sequence"/>
</dbReference>
<keyword evidence="3" id="KW-1185">Reference proteome</keyword>
<accession>A0A6A5XME4</accession>
<dbReference type="GeneID" id="54290594"/>
<reference evidence="2" key="1">
    <citation type="journal article" date="2020" name="Stud. Mycol.">
        <title>101 Dothideomycetes genomes: a test case for predicting lifestyles and emergence of pathogens.</title>
        <authorList>
            <person name="Haridas S."/>
            <person name="Albert R."/>
            <person name="Binder M."/>
            <person name="Bloem J."/>
            <person name="Labutti K."/>
            <person name="Salamov A."/>
            <person name="Andreopoulos B."/>
            <person name="Baker S."/>
            <person name="Barry K."/>
            <person name="Bills G."/>
            <person name="Bluhm B."/>
            <person name="Cannon C."/>
            <person name="Castanera R."/>
            <person name="Culley D."/>
            <person name="Daum C."/>
            <person name="Ezra D."/>
            <person name="Gonzalez J."/>
            <person name="Henrissat B."/>
            <person name="Kuo A."/>
            <person name="Liang C."/>
            <person name="Lipzen A."/>
            <person name="Lutzoni F."/>
            <person name="Magnuson J."/>
            <person name="Mondo S."/>
            <person name="Nolan M."/>
            <person name="Ohm R."/>
            <person name="Pangilinan J."/>
            <person name="Park H.-J."/>
            <person name="Ramirez L."/>
            <person name="Alfaro M."/>
            <person name="Sun H."/>
            <person name="Tritt A."/>
            <person name="Yoshinaga Y."/>
            <person name="Zwiers L.-H."/>
            <person name="Turgeon B."/>
            <person name="Goodwin S."/>
            <person name="Spatafora J."/>
            <person name="Crous P."/>
            <person name="Grigoriev I."/>
        </authorList>
    </citation>
    <scope>NUCLEOTIDE SEQUENCE</scope>
    <source>
        <strain evidence="2">CBS 175.79</strain>
    </source>
</reference>
<dbReference type="OrthoDB" id="3755269at2759"/>
<sequence>MHLTIPLLTLLLPTLTLSLPTSSSSLALLTTLRTATLQADECKLPRPGLSCAEVPTKDIIVTYGGTATDEQKAVVKAAVEGSGGTMIRDWAGFGFTAFVPEPVAKLVEHHGESFGLKVWENACMEIPWCGEAPC</sequence>
<proteinExistence type="predicted"/>
<feature type="chain" id="PRO_5025433990" description="Inhibitor I9 domain-containing protein" evidence="1">
    <location>
        <begin position="19"/>
        <end position="134"/>
    </location>
</feature>
<evidence type="ECO:0000313" key="3">
    <source>
        <dbReference type="Proteomes" id="UP000799778"/>
    </source>
</evidence>
<protein>
    <recommendedName>
        <fullName evidence="4">Inhibitor I9 domain-containing protein</fullName>
    </recommendedName>
</protein>
<gene>
    <name evidence="2" type="ORF">BU24DRAFT_481741</name>
</gene>
<name>A0A6A5XME4_9PLEO</name>
<dbReference type="RefSeq" id="XP_033382651.1">
    <property type="nucleotide sequence ID" value="XM_033533197.1"/>
</dbReference>
<evidence type="ECO:0008006" key="4">
    <source>
        <dbReference type="Google" id="ProtNLM"/>
    </source>
</evidence>